<dbReference type="GO" id="GO:0000981">
    <property type="term" value="F:DNA-binding transcription factor activity, RNA polymerase II-specific"/>
    <property type="evidence" value="ECO:0007669"/>
    <property type="project" value="InterPro"/>
</dbReference>
<keyword evidence="3" id="KW-0805">Transcription regulation</keyword>
<dbReference type="InterPro" id="IPR050815">
    <property type="entry name" value="TF_fung"/>
</dbReference>
<evidence type="ECO:0000256" key="3">
    <source>
        <dbReference type="ARBA" id="ARBA00023015"/>
    </source>
</evidence>
<evidence type="ECO:0000256" key="1">
    <source>
        <dbReference type="ARBA" id="ARBA00004123"/>
    </source>
</evidence>
<organism evidence="7 8">
    <name type="scientific">Amylocarpus encephaloides</name>
    <dbReference type="NCBI Taxonomy" id="45428"/>
    <lineage>
        <taxon>Eukaryota</taxon>
        <taxon>Fungi</taxon>
        <taxon>Dikarya</taxon>
        <taxon>Ascomycota</taxon>
        <taxon>Pezizomycotina</taxon>
        <taxon>Leotiomycetes</taxon>
        <taxon>Helotiales</taxon>
        <taxon>Helotiales incertae sedis</taxon>
        <taxon>Amylocarpus</taxon>
    </lineage>
</organism>
<dbReference type="InterPro" id="IPR036864">
    <property type="entry name" value="Zn2-C6_fun-type_DNA-bd_sf"/>
</dbReference>
<dbReference type="EMBL" id="MU251552">
    <property type="protein sequence ID" value="KAG9232373.1"/>
    <property type="molecule type" value="Genomic_DNA"/>
</dbReference>
<proteinExistence type="predicted"/>
<dbReference type="PROSITE" id="PS00463">
    <property type="entry name" value="ZN2_CY6_FUNGAL_1"/>
    <property type="match status" value="1"/>
</dbReference>
<dbReference type="CDD" id="cd00067">
    <property type="entry name" value="GAL4"/>
    <property type="match status" value="1"/>
</dbReference>
<evidence type="ECO:0000313" key="7">
    <source>
        <dbReference type="EMBL" id="KAG9232373.1"/>
    </source>
</evidence>
<keyword evidence="4" id="KW-0804">Transcription</keyword>
<evidence type="ECO:0000313" key="8">
    <source>
        <dbReference type="Proteomes" id="UP000824998"/>
    </source>
</evidence>
<dbReference type="OrthoDB" id="270167at2759"/>
<keyword evidence="5" id="KW-0539">Nucleus</keyword>
<dbReference type="GO" id="GO:0005634">
    <property type="term" value="C:nucleus"/>
    <property type="evidence" value="ECO:0007669"/>
    <property type="project" value="UniProtKB-SubCell"/>
</dbReference>
<dbReference type="GO" id="GO:0008270">
    <property type="term" value="F:zinc ion binding"/>
    <property type="evidence" value="ECO:0007669"/>
    <property type="project" value="InterPro"/>
</dbReference>
<dbReference type="Pfam" id="PF00172">
    <property type="entry name" value="Zn_clus"/>
    <property type="match status" value="1"/>
</dbReference>
<accession>A0A9P7YEG6</accession>
<dbReference type="Gene3D" id="4.10.240.10">
    <property type="entry name" value="Zn(2)-C6 fungal-type DNA-binding domain"/>
    <property type="match status" value="1"/>
</dbReference>
<comment type="subcellular location">
    <subcellularLocation>
        <location evidence="1">Nucleus</location>
    </subcellularLocation>
</comment>
<evidence type="ECO:0000259" key="6">
    <source>
        <dbReference type="PROSITE" id="PS50048"/>
    </source>
</evidence>
<dbReference type="PANTHER" id="PTHR47338">
    <property type="entry name" value="ZN(II)2CYS6 TRANSCRIPTION FACTOR (EUROFUNG)-RELATED"/>
    <property type="match status" value="1"/>
</dbReference>
<feature type="domain" description="Zn(2)-C6 fungal-type" evidence="6">
    <location>
        <begin position="16"/>
        <end position="46"/>
    </location>
</feature>
<dbReference type="CDD" id="cd12148">
    <property type="entry name" value="fungal_TF_MHR"/>
    <property type="match status" value="1"/>
</dbReference>
<dbReference type="AlphaFoldDB" id="A0A9P7YEG6"/>
<dbReference type="Proteomes" id="UP000824998">
    <property type="component" value="Unassembled WGS sequence"/>
</dbReference>
<evidence type="ECO:0000256" key="5">
    <source>
        <dbReference type="ARBA" id="ARBA00023242"/>
    </source>
</evidence>
<keyword evidence="2" id="KW-0479">Metal-binding</keyword>
<gene>
    <name evidence="7" type="ORF">BJ875DRAFT_81705</name>
</gene>
<dbReference type="PANTHER" id="PTHR47338:SF20">
    <property type="entry name" value="ZN(II)2CYS6 TRANSCRIPTION FACTOR (EUROFUNG)"/>
    <property type="match status" value="1"/>
</dbReference>
<keyword evidence="8" id="KW-1185">Reference proteome</keyword>
<protein>
    <recommendedName>
        <fullName evidence="6">Zn(2)-C6 fungal-type domain-containing protein</fullName>
    </recommendedName>
</protein>
<dbReference type="PROSITE" id="PS50048">
    <property type="entry name" value="ZN2_CY6_FUNGAL_2"/>
    <property type="match status" value="1"/>
</dbReference>
<reference evidence="7" key="1">
    <citation type="journal article" date="2021" name="IMA Fungus">
        <title>Genomic characterization of three marine fungi, including Emericellopsis atlantica sp. nov. with signatures of a generalist lifestyle and marine biomass degradation.</title>
        <authorList>
            <person name="Hagestad O.C."/>
            <person name="Hou L."/>
            <person name="Andersen J.H."/>
            <person name="Hansen E.H."/>
            <person name="Altermark B."/>
            <person name="Li C."/>
            <person name="Kuhnert E."/>
            <person name="Cox R.J."/>
            <person name="Crous P.W."/>
            <person name="Spatafora J.W."/>
            <person name="Lail K."/>
            <person name="Amirebrahimi M."/>
            <person name="Lipzen A."/>
            <person name="Pangilinan J."/>
            <person name="Andreopoulos W."/>
            <person name="Hayes R.D."/>
            <person name="Ng V."/>
            <person name="Grigoriev I.V."/>
            <person name="Jackson S.A."/>
            <person name="Sutton T.D.S."/>
            <person name="Dobson A.D.W."/>
            <person name="Rama T."/>
        </authorList>
    </citation>
    <scope>NUCLEOTIDE SEQUENCE</scope>
    <source>
        <strain evidence="7">TRa018bII</strain>
    </source>
</reference>
<dbReference type="SMART" id="SM00066">
    <property type="entry name" value="GAL4"/>
    <property type="match status" value="1"/>
</dbReference>
<dbReference type="SUPFAM" id="SSF57701">
    <property type="entry name" value="Zn2/Cys6 DNA-binding domain"/>
    <property type="match status" value="1"/>
</dbReference>
<evidence type="ECO:0000256" key="4">
    <source>
        <dbReference type="ARBA" id="ARBA00023163"/>
    </source>
</evidence>
<name>A0A9P7YEG6_9HELO</name>
<evidence type="ECO:0000256" key="2">
    <source>
        <dbReference type="ARBA" id="ARBA00022723"/>
    </source>
</evidence>
<comment type="caution">
    <text evidence="7">The sequence shown here is derived from an EMBL/GenBank/DDBJ whole genome shotgun (WGS) entry which is preliminary data.</text>
</comment>
<dbReference type="InterPro" id="IPR001138">
    <property type="entry name" value="Zn2Cys6_DnaBD"/>
</dbReference>
<sequence length="477" mass="53535">MPPKRRGNLDNLARQVCLRCRCQKRKCDKTFPQCSLCKRLKTQCVYETPVLTASSSTPPAPAEQPLAATTEQRRTTMPKENDFVLAIVECLSGSGTIEDVAGLFFRSVHPWFPIIDFDTLCRRLPGQWEHCSPEFSLLLAGMKLLTTIPGRQCQQNNAIWAELKELHTLCKAFMGMIDAQGCVSLDVIQARTFLLLFEVGHGLYPAGYITMGTLSRSSDALGLYSEAGIAALRLQTEEEFLEESHQTRVGILILFRYVALENVHQIAANGESTIPFVSSEIIARPNIGNPKPDGFAHLYEASGMLAKVLKLITERNPQIQFPTKELEAGSRTIIPPNNIVEAEANLGEFKLYCTGWMVCNSALLLFGTDTKNIMSDVENDLDSQLEELADFFRPTVEGRPIEQLMLPPFVTYLLFKAASIFTERIKKGDNSTASMDKLRIFRDMLRMVNDRWRVAGRYLAMLDEDTTLRMAKALEYS</sequence>